<organism evidence="2 3">
    <name type="scientific">Plakobranchus ocellatus</name>
    <dbReference type="NCBI Taxonomy" id="259542"/>
    <lineage>
        <taxon>Eukaryota</taxon>
        <taxon>Metazoa</taxon>
        <taxon>Spiralia</taxon>
        <taxon>Lophotrochozoa</taxon>
        <taxon>Mollusca</taxon>
        <taxon>Gastropoda</taxon>
        <taxon>Heterobranchia</taxon>
        <taxon>Euthyneura</taxon>
        <taxon>Panpulmonata</taxon>
        <taxon>Sacoglossa</taxon>
        <taxon>Placobranchoidea</taxon>
        <taxon>Plakobranchidae</taxon>
        <taxon>Plakobranchus</taxon>
    </lineage>
</organism>
<proteinExistence type="predicted"/>
<evidence type="ECO:0000256" key="1">
    <source>
        <dbReference type="SAM" id="MobiDB-lite"/>
    </source>
</evidence>
<name>A0AAV4B3P7_9GAST</name>
<gene>
    <name evidence="2" type="ORF">PoB_003994600</name>
</gene>
<keyword evidence="3" id="KW-1185">Reference proteome</keyword>
<accession>A0AAV4B3P7</accession>
<feature type="compositionally biased region" description="Polar residues" evidence="1">
    <location>
        <begin position="72"/>
        <end position="82"/>
    </location>
</feature>
<protein>
    <submittedName>
        <fullName evidence="2">Uncharacterized protein</fullName>
    </submittedName>
</protein>
<evidence type="ECO:0000313" key="2">
    <source>
        <dbReference type="EMBL" id="GFO13441.1"/>
    </source>
</evidence>
<sequence length="94" mass="10076">MSKLFLLKREEFGFGHIVCSQYGALTLKLSSPPSGQGASNGMNQRQRVLRKSLGGFAIQFATNVPSTGGSVKILSASSNNHRSGPPINRTHQGY</sequence>
<dbReference type="AlphaFoldDB" id="A0AAV4B3P7"/>
<evidence type="ECO:0000313" key="3">
    <source>
        <dbReference type="Proteomes" id="UP000735302"/>
    </source>
</evidence>
<dbReference type="EMBL" id="BLXT01004491">
    <property type="protein sequence ID" value="GFO13441.1"/>
    <property type="molecule type" value="Genomic_DNA"/>
</dbReference>
<comment type="caution">
    <text evidence="2">The sequence shown here is derived from an EMBL/GenBank/DDBJ whole genome shotgun (WGS) entry which is preliminary data.</text>
</comment>
<reference evidence="2 3" key="1">
    <citation type="journal article" date="2021" name="Elife">
        <title>Chloroplast acquisition without the gene transfer in kleptoplastic sea slugs, Plakobranchus ocellatus.</title>
        <authorList>
            <person name="Maeda T."/>
            <person name="Takahashi S."/>
            <person name="Yoshida T."/>
            <person name="Shimamura S."/>
            <person name="Takaki Y."/>
            <person name="Nagai Y."/>
            <person name="Toyoda A."/>
            <person name="Suzuki Y."/>
            <person name="Arimoto A."/>
            <person name="Ishii H."/>
            <person name="Satoh N."/>
            <person name="Nishiyama T."/>
            <person name="Hasebe M."/>
            <person name="Maruyama T."/>
            <person name="Minagawa J."/>
            <person name="Obokata J."/>
            <person name="Shigenobu S."/>
        </authorList>
    </citation>
    <scope>NUCLEOTIDE SEQUENCE [LARGE SCALE GENOMIC DNA]</scope>
</reference>
<feature type="region of interest" description="Disordered" evidence="1">
    <location>
        <begin position="72"/>
        <end position="94"/>
    </location>
</feature>
<dbReference type="Proteomes" id="UP000735302">
    <property type="component" value="Unassembled WGS sequence"/>
</dbReference>